<reference evidence="2" key="1">
    <citation type="journal article" date="2015" name="Nature">
        <title>Complex archaea that bridge the gap between prokaryotes and eukaryotes.</title>
        <authorList>
            <person name="Spang A."/>
            <person name="Saw J.H."/>
            <person name="Jorgensen S.L."/>
            <person name="Zaremba-Niedzwiedzka K."/>
            <person name="Martijn J."/>
            <person name="Lind A.E."/>
            <person name="van Eijk R."/>
            <person name="Schleper C."/>
            <person name="Guy L."/>
            <person name="Ettema T.J."/>
        </authorList>
    </citation>
    <scope>NUCLEOTIDE SEQUENCE</scope>
</reference>
<gene>
    <name evidence="2" type="ORF">LCGC14_2576930</name>
</gene>
<accession>A0A0F9AFL9</accession>
<feature type="non-terminal residue" evidence="2">
    <location>
        <position position="1"/>
    </location>
</feature>
<organism evidence="2">
    <name type="scientific">marine sediment metagenome</name>
    <dbReference type="NCBI Taxonomy" id="412755"/>
    <lineage>
        <taxon>unclassified sequences</taxon>
        <taxon>metagenomes</taxon>
        <taxon>ecological metagenomes</taxon>
    </lineage>
</organism>
<feature type="region of interest" description="Disordered" evidence="1">
    <location>
        <begin position="1"/>
        <end position="37"/>
    </location>
</feature>
<name>A0A0F9AFL9_9ZZZZ</name>
<evidence type="ECO:0000256" key="1">
    <source>
        <dbReference type="SAM" id="MobiDB-lite"/>
    </source>
</evidence>
<comment type="caution">
    <text evidence="2">The sequence shown here is derived from an EMBL/GenBank/DDBJ whole genome shotgun (WGS) entry which is preliminary data.</text>
</comment>
<evidence type="ECO:0000313" key="2">
    <source>
        <dbReference type="EMBL" id="KKL08329.1"/>
    </source>
</evidence>
<protein>
    <submittedName>
        <fullName evidence="2">Uncharacterized protein</fullName>
    </submittedName>
</protein>
<proteinExistence type="predicted"/>
<dbReference type="AlphaFoldDB" id="A0A0F9AFL9"/>
<dbReference type="EMBL" id="LAZR01042920">
    <property type="protein sequence ID" value="KKL08329.1"/>
    <property type="molecule type" value="Genomic_DNA"/>
</dbReference>
<sequence>LGARRSDPRGTGVEQGPDNVSNTTLDGGAADAARSVA</sequence>